<proteinExistence type="predicted"/>
<dbReference type="PANTHER" id="PTHR34293">
    <property type="entry name" value="HTH-TYPE TRANSCRIPTIONAL REGULATOR TRMBL2"/>
    <property type="match status" value="1"/>
</dbReference>
<reference evidence="2" key="1">
    <citation type="submission" date="2020-11" db="EMBL/GenBank/DDBJ databases">
        <title>Sequencing the genomes of 1000 actinobacteria strains.</title>
        <authorList>
            <person name="Klenk H.-P."/>
        </authorList>
    </citation>
    <scope>NUCLEOTIDE SEQUENCE</scope>
    <source>
        <strain evidence="2">DSM 45356</strain>
    </source>
</reference>
<keyword evidence="3" id="KW-1185">Reference proteome</keyword>
<dbReference type="SMART" id="SM00421">
    <property type="entry name" value="HTH_LUXR"/>
    <property type="match status" value="1"/>
</dbReference>
<dbReference type="InterPro" id="IPR036388">
    <property type="entry name" value="WH-like_DNA-bd_sf"/>
</dbReference>
<dbReference type="RefSeq" id="WP_197005745.1">
    <property type="nucleotide sequence ID" value="NZ_BONS01000011.1"/>
</dbReference>
<evidence type="ECO:0000313" key="3">
    <source>
        <dbReference type="Proteomes" id="UP000622552"/>
    </source>
</evidence>
<dbReference type="InterPro" id="IPR000792">
    <property type="entry name" value="Tscrpt_reg_LuxR_C"/>
</dbReference>
<dbReference type="GO" id="GO:0003677">
    <property type="term" value="F:DNA binding"/>
    <property type="evidence" value="ECO:0007669"/>
    <property type="project" value="InterPro"/>
</dbReference>
<dbReference type="Proteomes" id="UP000622552">
    <property type="component" value="Unassembled WGS sequence"/>
</dbReference>
<comment type="caution">
    <text evidence="2">The sequence shown here is derived from an EMBL/GenBank/DDBJ whole genome shotgun (WGS) entry which is preliminary data.</text>
</comment>
<dbReference type="PANTHER" id="PTHR34293:SF1">
    <property type="entry name" value="HTH-TYPE TRANSCRIPTIONAL REGULATOR TRMBL2"/>
    <property type="match status" value="1"/>
</dbReference>
<evidence type="ECO:0000259" key="1">
    <source>
        <dbReference type="SMART" id="SM00421"/>
    </source>
</evidence>
<sequence length="325" mass="34880">MTTPLGVLGLDALAEDTYRGLVALPSATAPHLAELLGRGTAEIMHALETLAARGLAARSGGDRDRFVAAPPTVALGTLLGQRHDDLRRAELAVATLAEEHRRAVAGRAISDLIEVITGVDGVRHRFDQIQRSAREEVRAFVTSRPVAVPREENAAEDKLVAKGVRYRVVIERAALDEPGTAEAALASVAAGEEIRVVEKLPVKLIMADRELALVSLPATEPARSEHGEPGAVMLHASGLLEALIALFEGTWARARPLRPTDSAALAPDDARILSLMLAGLTDRSISVHLGMSMRTVQRRVHFLMELAGVQTRIQLGWYAAREGWG</sequence>
<dbReference type="Pfam" id="PF01978">
    <property type="entry name" value="TrmB"/>
    <property type="match status" value="1"/>
</dbReference>
<dbReference type="InterPro" id="IPR051797">
    <property type="entry name" value="TrmB-like"/>
</dbReference>
<dbReference type="EMBL" id="JADOUF010000001">
    <property type="protein sequence ID" value="MBG6139050.1"/>
    <property type="molecule type" value="Genomic_DNA"/>
</dbReference>
<organism evidence="2 3">
    <name type="scientific">Longispora fulva</name>
    <dbReference type="NCBI Taxonomy" id="619741"/>
    <lineage>
        <taxon>Bacteria</taxon>
        <taxon>Bacillati</taxon>
        <taxon>Actinomycetota</taxon>
        <taxon>Actinomycetes</taxon>
        <taxon>Micromonosporales</taxon>
        <taxon>Micromonosporaceae</taxon>
        <taxon>Longispora</taxon>
    </lineage>
</organism>
<dbReference type="GO" id="GO:0006355">
    <property type="term" value="P:regulation of DNA-templated transcription"/>
    <property type="evidence" value="ECO:0007669"/>
    <property type="project" value="InterPro"/>
</dbReference>
<protein>
    <submittedName>
        <fullName evidence="2">Sugar-specific transcriptional regulator TrmB</fullName>
    </submittedName>
</protein>
<evidence type="ECO:0000313" key="2">
    <source>
        <dbReference type="EMBL" id="MBG6139050.1"/>
    </source>
</evidence>
<name>A0A8J7KHV4_9ACTN</name>
<dbReference type="Gene3D" id="1.10.10.10">
    <property type="entry name" value="Winged helix-like DNA-binding domain superfamily/Winged helix DNA-binding domain"/>
    <property type="match status" value="2"/>
</dbReference>
<accession>A0A8J7KHV4</accession>
<dbReference type="SUPFAM" id="SSF46894">
    <property type="entry name" value="C-terminal effector domain of the bipartite response regulators"/>
    <property type="match status" value="1"/>
</dbReference>
<dbReference type="InterPro" id="IPR002831">
    <property type="entry name" value="Tscrpt_reg_TrmB_N"/>
</dbReference>
<gene>
    <name evidence="2" type="ORF">IW245_005244</name>
</gene>
<feature type="domain" description="HTH luxR-type" evidence="1">
    <location>
        <begin position="262"/>
        <end position="319"/>
    </location>
</feature>
<dbReference type="AlphaFoldDB" id="A0A8J7KHV4"/>
<dbReference type="InterPro" id="IPR016032">
    <property type="entry name" value="Sig_transdc_resp-reg_C-effctor"/>
</dbReference>